<evidence type="ECO:0000313" key="4">
    <source>
        <dbReference type="Proteomes" id="UP000435112"/>
    </source>
</evidence>
<accession>A0A6A3M533</accession>
<dbReference type="OrthoDB" id="107877at2759"/>
<gene>
    <name evidence="2" type="ORF">PR001_g12462</name>
    <name evidence="1" type="ORF">PR002_g12854</name>
</gene>
<dbReference type="EMBL" id="QXFU01000826">
    <property type="protein sequence ID" value="KAE9019279.1"/>
    <property type="molecule type" value="Genomic_DNA"/>
</dbReference>
<name>A0A6A3M533_9STRA</name>
<proteinExistence type="predicted"/>
<dbReference type="Proteomes" id="UP000435112">
    <property type="component" value="Unassembled WGS sequence"/>
</dbReference>
<dbReference type="AlphaFoldDB" id="A0A6A3M533"/>
<dbReference type="EMBL" id="QXFV01000811">
    <property type="protein sequence ID" value="KAE9025310.1"/>
    <property type="molecule type" value="Genomic_DNA"/>
</dbReference>
<evidence type="ECO:0000313" key="2">
    <source>
        <dbReference type="EMBL" id="KAE9025310.1"/>
    </source>
</evidence>
<comment type="caution">
    <text evidence="2">The sequence shown here is derived from an EMBL/GenBank/DDBJ whole genome shotgun (WGS) entry which is preliminary data.</text>
</comment>
<organism evidence="2 3">
    <name type="scientific">Phytophthora rubi</name>
    <dbReference type="NCBI Taxonomy" id="129364"/>
    <lineage>
        <taxon>Eukaryota</taxon>
        <taxon>Sar</taxon>
        <taxon>Stramenopiles</taxon>
        <taxon>Oomycota</taxon>
        <taxon>Peronosporomycetes</taxon>
        <taxon>Peronosporales</taxon>
        <taxon>Peronosporaceae</taxon>
        <taxon>Phytophthora</taxon>
    </lineage>
</organism>
<sequence>MVASAIVPGALAFLGPAHLPALSEFRYVRVTAVQGNKAKVTLVNLDDNDEALDEEVDVSILKRRQVSDVESDLSPDMFVGHPIAFVQPEGASMDEWSFGVVTGYRMVRSIPWLHVRCAEGAAEIKLEQPPNVIKVDWVNYVI</sequence>
<dbReference type="Proteomes" id="UP000429607">
    <property type="component" value="Unassembled WGS sequence"/>
</dbReference>
<evidence type="ECO:0000313" key="1">
    <source>
        <dbReference type="EMBL" id="KAE9019279.1"/>
    </source>
</evidence>
<reference evidence="3 4" key="1">
    <citation type="submission" date="2018-09" db="EMBL/GenBank/DDBJ databases">
        <title>Genomic investigation of the strawberry pathogen Phytophthora fragariae indicates pathogenicity is determined by transcriptional variation in three key races.</title>
        <authorList>
            <person name="Adams T.M."/>
            <person name="Armitage A.D."/>
            <person name="Sobczyk M.K."/>
            <person name="Bates H.J."/>
            <person name="Dunwell J.M."/>
            <person name="Nellist C.F."/>
            <person name="Harrison R.J."/>
        </authorList>
    </citation>
    <scope>NUCLEOTIDE SEQUENCE [LARGE SCALE GENOMIC DNA]</scope>
    <source>
        <strain evidence="2 3">SCRP249</strain>
        <strain evidence="1 4">SCRP324</strain>
    </source>
</reference>
<protein>
    <submittedName>
        <fullName evidence="2">Uncharacterized protein</fullName>
    </submittedName>
</protein>
<evidence type="ECO:0000313" key="3">
    <source>
        <dbReference type="Proteomes" id="UP000429607"/>
    </source>
</evidence>